<evidence type="ECO:0000256" key="3">
    <source>
        <dbReference type="ARBA" id="ARBA00022475"/>
    </source>
</evidence>
<evidence type="ECO:0000256" key="2">
    <source>
        <dbReference type="ARBA" id="ARBA00022448"/>
    </source>
</evidence>
<evidence type="ECO:0000256" key="6">
    <source>
        <dbReference type="ARBA" id="ARBA00022989"/>
    </source>
</evidence>
<reference evidence="10" key="1">
    <citation type="submission" date="2017-03" db="EMBL/GenBank/DDBJ databases">
        <title>Bacillus sp. V-88(T) DSM27956, whole genome shotgun sequencing project.</title>
        <authorList>
            <person name="Dastager S.G."/>
            <person name="Neurgaonkar P.S."/>
            <person name="Dharne M.S."/>
        </authorList>
    </citation>
    <scope>NUCLEOTIDE SEQUENCE [LARGE SCALE GENOMIC DNA]</scope>
    <source>
        <strain evidence="10">DSM 25145</strain>
    </source>
</reference>
<feature type="transmembrane region" description="Helical" evidence="8">
    <location>
        <begin position="60"/>
        <end position="81"/>
    </location>
</feature>
<organism evidence="9 10">
    <name type="scientific">Domibacillus enclensis</name>
    <dbReference type="NCBI Taxonomy" id="1017273"/>
    <lineage>
        <taxon>Bacteria</taxon>
        <taxon>Bacillati</taxon>
        <taxon>Bacillota</taxon>
        <taxon>Bacilli</taxon>
        <taxon>Bacillales</taxon>
        <taxon>Bacillaceae</taxon>
        <taxon>Domibacillus</taxon>
    </lineage>
</organism>
<accession>A0ABX4E6Z5</accession>
<evidence type="ECO:0000256" key="1">
    <source>
        <dbReference type="ARBA" id="ARBA00004651"/>
    </source>
</evidence>
<dbReference type="PANTHER" id="PTHR32196:SF21">
    <property type="entry name" value="ABC TRANSPORTER PERMEASE PROTEIN YPHD-RELATED"/>
    <property type="match status" value="1"/>
</dbReference>
<name>A0ABX4E6Z5_9BACI</name>
<feature type="transmembrane region" description="Helical" evidence="8">
    <location>
        <begin position="266"/>
        <end position="285"/>
    </location>
</feature>
<dbReference type="CDD" id="cd06579">
    <property type="entry name" value="TM_PBP1_transp_AraH_like"/>
    <property type="match status" value="1"/>
</dbReference>
<keyword evidence="3" id="KW-1003">Cell membrane</keyword>
<feature type="transmembrane region" description="Helical" evidence="8">
    <location>
        <begin position="292"/>
        <end position="310"/>
    </location>
</feature>
<dbReference type="PANTHER" id="PTHR32196">
    <property type="entry name" value="ABC TRANSPORTER PERMEASE PROTEIN YPHD-RELATED-RELATED"/>
    <property type="match status" value="1"/>
</dbReference>
<dbReference type="EMBL" id="MWSK01000006">
    <property type="protein sequence ID" value="OXS76755.1"/>
    <property type="molecule type" value="Genomic_DNA"/>
</dbReference>
<evidence type="ECO:0000313" key="9">
    <source>
        <dbReference type="EMBL" id="OXS76755.1"/>
    </source>
</evidence>
<evidence type="ECO:0000256" key="4">
    <source>
        <dbReference type="ARBA" id="ARBA00022519"/>
    </source>
</evidence>
<proteinExistence type="predicted"/>
<dbReference type="Proteomes" id="UP000215545">
    <property type="component" value="Unassembled WGS sequence"/>
</dbReference>
<dbReference type="InterPro" id="IPR037294">
    <property type="entry name" value="ABC_BtuC-like"/>
</dbReference>
<comment type="caution">
    <text evidence="9">The sequence shown here is derived from an EMBL/GenBank/DDBJ whole genome shotgun (WGS) entry which is preliminary data.</text>
</comment>
<dbReference type="InterPro" id="IPR001851">
    <property type="entry name" value="ABC_transp_permease"/>
</dbReference>
<evidence type="ECO:0000256" key="8">
    <source>
        <dbReference type="SAM" id="Phobius"/>
    </source>
</evidence>
<comment type="subcellular location">
    <subcellularLocation>
        <location evidence="1">Cell membrane</location>
        <topology evidence="1">Multi-pass membrane protein</topology>
    </subcellularLocation>
</comment>
<keyword evidence="6 8" id="KW-1133">Transmembrane helix</keyword>
<keyword evidence="5 8" id="KW-0812">Transmembrane</keyword>
<feature type="transmembrane region" description="Helical" evidence="8">
    <location>
        <begin position="88"/>
        <end position="106"/>
    </location>
</feature>
<sequence length="341" mass="36165">MQQKKKSCTTQQEETSVSQKKPFQLFDFFYKYGTILTIIVLIAVFTALNPAFISSDNLLNILRSISIVTIIAVGVTVSLAVNGFDLSVGSSASLASAIVISMFVWFSQNLAVALLAAFLGAIVIGLLNSIMIVKLKIPDMLATLAMMFIIQGVALTYTKGATISENMVMADGSYAEGTISPLFAKFGQLPWIIVIMLAVVLIAQGFLSLTKHGRFMYMIGGNQEAARLSGIPVNRYKVAAYLLSALLAALGGIVLASRVMTAEINAGGPYLMDAVAAAFIGLSVLGAGKPNALGTFVGAVLIGILQNGLVMMSVPYYAMDIVKGSVLAFALALTYYKQTHS</sequence>
<keyword evidence="7 8" id="KW-0472">Membrane</keyword>
<evidence type="ECO:0000256" key="7">
    <source>
        <dbReference type="ARBA" id="ARBA00023136"/>
    </source>
</evidence>
<keyword evidence="4" id="KW-0997">Cell inner membrane</keyword>
<feature type="transmembrane region" description="Helical" evidence="8">
    <location>
        <begin position="28"/>
        <end position="48"/>
    </location>
</feature>
<dbReference type="Gene3D" id="1.10.3470.10">
    <property type="entry name" value="ABC transporter involved in vitamin B12 uptake, BtuC"/>
    <property type="match status" value="1"/>
</dbReference>
<keyword evidence="2" id="KW-0813">Transport</keyword>
<feature type="transmembrane region" description="Helical" evidence="8">
    <location>
        <begin position="189"/>
        <end position="209"/>
    </location>
</feature>
<feature type="transmembrane region" description="Helical" evidence="8">
    <location>
        <begin position="140"/>
        <end position="158"/>
    </location>
</feature>
<feature type="transmembrane region" description="Helical" evidence="8">
    <location>
        <begin position="112"/>
        <end position="133"/>
    </location>
</feature>
<evidence type="ECO:0000256" key="5">
    <source>
        <dbReference type="ARBA" id="ARBA00022692"/>
    </source>
</evidence>
<keyword evidence="10" id="KW-1185">Reference proteome</keyword>
<dbReference type="Pfam" id="PF02653">
    <property type="entry name" value="BPD_transp_2"/>
    <property type="match status" value="1"/>
</dbReference>
<protein>
    <submittedName>
        <fullName evidence="9">Sugar ABC transporter permease</fullName>
    </submittedName>
</protein>
<gene>
    <name evidence="9" type="ORF">B1B05_12635</name>
</gene>
<dbReference type="SUPFAM" id="SSF81345">
    <property type="entry name" value="ABC transporter involved in vitamin B12 uptake, BtuC"/>
    <property type="match status" value="1"/>
</dbReference>
<evidence type="ECO:0000313" key="10">
    <source>
        <dbReference type="Proteomes" id="UP000215545"/>
    </source>
</evidence>
<feature type="transmembrane region" description="Helical" evidence="8">
    <location>
        <begin position="238"/>
        <end position="260"/>
    </location>
</feature>